<evidence type="ECO:0000256" key="1">
    <source>
        <dbReference type="ARBA" id="ARBA00004651"/>
    </source>
</evidence>
<feature type="transmembrane region" description="Helical" evidence="9">
    <location>
        <begin position="45"/>
        <end position="65"/>
    </location>
</feature>
<dbReference type="PANTHER" id="PTHR33451">
    <property type="entry name" value="MALATE-2H(+)/NA(+)-LACTATE ANTIPORTER"/>
    <property type="match status" value="1"/>
</dbReference>
<keyword evidence="6 9" id="KW-1133">Transmembrane helix</keyword>
<comment type="subcellular location">
    <subcellularLocation>
        <location evidence="1">Cell membrane</location>
        <topology evidence="1">Multi-pass membrane protein</topology>
    </subcellularLocation>
</comment>
<evidence type="ECO:0000256" key="8">
    <source>
        <dbReference type="ARBA" id="ARBA00038435"/>
    </source>
</evidence>
<feature type="transmembrane region" description="Helical" evidence="9">
    <location>
        <begin position="258"/>
        <end position="291"/>
    </location>
</feature>
<reference evidence="11 12" key="1">
    <citation type="submission" date="2023-01" db="EMBL/GenBank/DDBJ databases">
        <title>Psychrosphaera sp. nov., isolated from marine algae.</title>
        <authorList>
            <person name="Bayburt H."/>
            <person name="Choi B.J."/>
            <person name="Kim J.M."/>
            <person name="Choi D.G."/>
            <person name="Jeon C.O."/>
        </authorList>
    </citation>
    <scope>NUCLEOTIDE SEQUENCE [LARGE SCALE GENOMIC DNA]</scope>
    <source>
        <strain evidence="11 12">G1-22</strain>
    </source>
</reference>
<feature type="transmembrane region" description="Helical" evidence="9">
    <location>
        <begin position="20"/>
        <end position="39"/>
    </location>
</feature>
<accession>A0ABT5FI19</accession>
<evidence type="ECO:0000259" key="10">
    <source>
        <dbReference type="Pfam" id="PF03553"/>
    </source>
</evidence>
<keyword evidence="2" id="KW-0813">Transport</keyword>
<keyword evidence="12" id="KW-1185">Reference proteome</keyword>
<feature type="transmembrane region" description="Helical" evidence="9">
    <location>
        <begin position="436"/>
        <end position="453"/>
    </location>
</feature>
<gene>
    <name evidence="11" type="ORF">PN838_21475</name>
</gene>
<feature type="transmembrane region" description="Helical" evidence="9">
    <location>
        <begin position="131"/>
        <end position="151"/>
    </location>
</feature>
<evidence type="ECO:0000256" key="9">
    <source>
        <dbReference type="SAM" id="Phobius"/>
    </source>
</evidence>
<evidence type="ECO:0000256" key="5">
    <source>
        <dbReference type="ARBA" id="ARBA00022692"/>
    </source>
</evidence>
<dbReference type="InterPro" id="IPR018461">
    <property type="entry name" value="Na/H_Antiport_NhaC-like_C"/>
</dbReference>
<feature type="domain" description="Na+/H+ antiporter NhaC-like C-terminal" evidence="10">
    <location>
        <begin position="266"/>
        <end position="452"/>
    </location>
</feature>
<feature type="transmembrane region" description="Helical" evidence="9">
    <location>
        <begin position="357"/>
        <end position="380"/>
    </location>
</feature>
<comment type="similarity">
    <text evidence="8">Belongs to the NhaC Na(+)/H(+) (TC 2.A.35) antiporter family.</text>
</comment>
<evidence type="ECO:0000256" key="6">
    <source>
        <dbReference type="ARBA" id="ARBA00022989"/>
    </source>
</evidence>
<evidence type="ECO:0000256" key="2">
    <source>
        <dbReference type="ARBA" id="ARBA00022448"/>
    </source>
</evidence>
<sequence length="458" mass="47859">MTNDLSILSSNNDKGSAIALLPLAFFVAIFLGTGIALHLQGVAYAFYQLPAPVAIIPAIILALMLDRTRQRQANNGLLVAPLETSLNSFIEGMGNNKVITMCLIYLLAGAFSSVAKITGGVDAVVALGLDLIPGQLVVAGLFIISAIIATAMGTSMGTIGAVAPIAVGVVSATDIDPAFLAGAVVGGAIFGDNLSFISDTTIAATKTQGAELKDKFKENLRFALPAAIICLVIYSFALDSQVTELPSQVDSNWILALPYFLIIVLAILGVNVFAVLLLGTVLSALSGAVFADYELANLGKDIYAGFSAMQEIFLLGLLIGGLSQLMKVQGGLGFLVRKMESFTQRFASETNKYANKFAIGGLAFITNLAVANNTVSIIVTGDTAKQLAEDAKISPKQSASLLDIFSCIAQGIVPYGAQALLAAASFGISPVEVVTNVWYCFILALVTIVLLFWKNGES</sequence>
<comment type="caution">
    <text evidence="11">The sequence shown here is derived from an EMBL/GenBank/DDBJ whole genome shotgun (WGS) entry which is preliminary data.</text>
</comment>
<evidence type="ECO:0000256" key="3">
    <source>
        <dbReference type="ARBA" id="ARBA00022449"/>
    </source>
</evidence>
<evidence type="ECO:0000256" key="4">
    <source>
        <dbReference type="ARBA" id="ARBA00022475"/>
    </source>
</evidence>
<dbReference type="InterPro" id="IPR052180">
    <property type="entry name" value="NhaC_Na-H+_Antiporter"/>
</dbReference>
<dbReference type="PANTHER" id="PTHR33451:SF5">
    <property type="entry name" value="NA+_H+ ANTIPORTER"/>
    <property type="match status" value="1"/>
</dbReference>
<keyword evidence="3" id="KW-0050">Antiport</keyword>
<dbReference type="EMBL" id="JAQOMS010000002">
    <property type="protein sequence ID" value="MDC2890842.1"/>
    <property type="molecule type" value="Genomic_DNA"/>
</dbReference>
<evidence type="ECO:0000256" key="7">
    <source>
        <dbReference type="ARBA" id="ARBA00023136"/>
    </source>
</evidence>
<feature type="transmembrane region" description="Helical" evidence="9">
    <location>
        <begin position="312"/>
        <end position="337"/>
    </location>
</feature>
<feature type="domain" description="Na+/H+ antiporter NhaC-like C-terminal" evidence="10">
    <location>
        <begin position="45"/>
        <end position="236"/>
    </location>
</feature>
<evidence type="ECO:0000313" key="12">
    <source>
        <dbReference type="Proteomes" id="UP001528411"/>
    </source>
</evidence>
<proteinExistence type="inferred from homology"/>
<keyword evidence="5 9" id="KW-0812">Transmembrane</keyword>
<evidence type="ECO:0000313" key="11">
    <source>
        <dbReference type="EMBL" id="MDC2890842.1"/>
    </source>
</evidence>
<dbReference type="Proteomes" id="UP001528411">
    <property type="component" value="Unassembled WGS sequence"/>
</dbReference>
<keyword evidence="7 9" id="KW-0472">Membrane</keyword>
<keyword evidence="4" id="KW-1003">Cell membrane</keyword>
<organism evidence="11 12">
    <name type="scientific">Psychrosphaera algicola</name>
    <dbReference type="NCBI Taxonomy" id="3023714"/>
    <lineage>
        <taxon>Bacteria</taxon>
        <taxon>Pseudomonadati</taxon>
        <taxon>Pseudomonadota</taxon>
        <taxon>Gammaproteobacteria</taxon>
        <taxon>Alteromonadales</taxon>
        <taxon>Pseudoalteromonadaceae</taxon>
        <taxon>Psychrosphaera</taxon>
    </lineage>
</organism>
<dbReference type="RefSeq" id="WP_272181925.1">
    <property type="nucleotide sequence ID" value="NZ_JAQOMS010000002.1"/>
</dbReference>
<name>A0ABT5FI19_9GAMM</name>
<feature type="transmembrane region" description="Helical" evidence="9">
    <location>
        <begin position="98"/>
        <end position="119"/>
    </location>
</feature>
<feature type="transmembrane region" description="Helical" evidence="9">
    <location>
        <begin position="220"/>
        <end position="238"/>
    </location>
</feature>
<protein>
    <submittedName>
        <fullName evidence="11">Na+/H+ antiporter NhaC family protein</fullName>
    </submittedName>
</protein>
<dbReference type="Pfam" id="PF03553">
    <property type="entry name" value="Na_H_antiporter"/>
    <property type="match status" value="2"/>
</dbReference>